<dbReference type="RefSeq" id="WP_111506171.1">
    <property type="nucleotide sequence ID" value="NZ_QKYN01000127.1"/>
</dbReference>
<proteinExistence type="predicted"/>
<name>A0A2X0IC21_9ACTN</name>
<accession>A0A2X0IC21</accession>
<evidence type="ECO:0000313" key="1">
    <source>
        <dbReference type="EMBL" id="RAG82057.1"/>
    </source>
</evidence>
<dbReference type="EMBL" id="QKYN01000127">
    <property type="protein sequence ID" value="RAG82057.1"/>
    <property type="molecule type" value="Genomic_DNA"/>
</dbReference>
<dbReference type="InterPro" id="IPR011989">
    <property type="entry name" value="ARM-like"/>
</dbReference>
<reference evidence="1 2" key="1">
    <citation type="submission" date="2018-06" db="EMBL/GenBank/DDBJ databases">
        <title>Streptacidiphilus pinicola sp. nov., isolated from pine grove soil.</title>
        <authorList>
            <person name="Roh S.G."/>
            <person name="Park S."/>
            <person name="Kim M.-K."/>
            <person name="Yun B.-R."/>
            <person name="Park J."/>
            <person name="Kim M.J."/>
            <person name="Kim Y.S."/>
            <person name="Kim S.B."/>
        </authorList>
    </citation>
    <scope>NUCLEOTIDE SEQUENCE [LARGE SCALE GENOMIC DNA]</scope>
    <source>
        <strain evidence="1 2">MMS16-CNU450</strain>
    </source>
</reference>
<evidence type="ECO:0000313" key="2">
    <source>
        <dbReference type="Proteomes" id="UP000248889"/>
    </source>
</evidence>
<comment type="caution">
    <text evidence="1">The sequence shown here is derived from an EMBL/GenBank/DDBJ whole genome shotgun (WGS) entry which is preliminary data.</text>
</comment>
<evidence type="ECO:0008006" key="3">
    <source>
        <dbReference type="Google" id="ProtNLM"/>
    </source>
</evidence>
<protein>
    <recommendedName>
        <fullName evidence="3">HEAT repeat domain-containing protein</fullName>
    </recommendedName>
</protein>
<dbReference type="Gene3D" id="1.25.10.10">
    <property type="entry name" value="Leucine-rich Repeat Variant"/>
    <property type="match status" value="1"/>
</dbReference>
<sequence length="183" mass="19352">MQDGPSPELDDLLLAGYFTPERAAELDAAQPGTRGSVLGWAREALAAGNWARAGGLVNLAAALRVPGLGELLCGLVETGDVRPGGPNLEDAVDILGELQDEQAVGPLFRLVQRVVEAGTDAPAFWLCQKAVFSLAEIGTDEADARLIELTGEAWPGPVRWHAAVALGVEDELGFDEDELLNER</sequence>
<dbReference type="Proteomes" id="UP000248889">
    <property type="component" value="Unassembled WGS sequence"/>
</dbReference>
<dbReference type="OrthoDB" id="3389580at2"/>
<gene>
    <name evidence="1" type="ORF">DN069_29630</name>
</gene>
<keyword evidence="2" id="KW-1185">Reference proteome</keyword>
<organism evidence="1 2">
    <name type="scientific">Streptacidiphilus pinicola</name>
    <dbReference type="NCBI Taxonomy" id="2219663"/>
    <lineage>
        <taxon>Bacteria</taxon>
        <taxon>Bacillati</taxon>
        <taxon>Actinomycetota</taxon>
        <taxon>Actinomycetes</taxon>
        <taxon>Kitasatosporales</taxon>
        <taxon>Streptomycetaceae</taxon>
        <taxon>Streptacidiphilus</taxon>
    </lineage>
</organism>
<dbReference type="AlphaFoldDB" id="A0A2X0IC21"/>